<gene>
    <name evidence="2" type="ORF">BN000_04736</name>
</gene>
<dbReference type="EMBL" id="CVRB01000005">
    <property type="protein sequence ID" value="CRK84690.1"/>
    <property type="molecule type" value="Genomic_DNA"/>
</dbReference>
<organism evidence="2 3">
    <name type="scientific">Neobacillus massiliamazoniensis</name>
    <dbReference type="NCBI Taxonomy" id="1499688"/>
    <lineage>
        <taxon>Bacteria</taxon>
        <taxon>Bacillati</taxon>
        <taxon>Bacillota</taxon>
        <taxon>Bacilli</taxon>
        <taxon>Bacillales</taxon>
        <taxon>Bacillaceae</taxon>
        <taxon>Neobacillus</taxon>
    </lineage>
</organism>
<sequence length="112" mass="13020">MKFILLIIIYLVFFIIMRIISGDSGGLIKRAERQKFIFKESAIVSWQMILFYVLLHLLSTTPFFNSFFQNNSIRSIFLSNPFMKNGGDILVIGLIGYIIGLVFNYIDRSKIR</sequence>
<evidence type="ECO:0000313" key="3">
    <source>
        <dbReference type="Proteomes" id="UP000199087"/>
    </source>
</evidence>
<protein>
    <submittedName>
        <fullName evidence="2">Uncharacterized protein</fullName>
    </submittedName>
</protein>
<dbReference type="Proteomes" id="UP000199087">
    <property type="component" value="Unassembled WGS sequence"/>
</dbReference>
<feature type="transmembrane region" description="Helical" evidence="1">
    <location>
        <begin position="49"/>
        <end position="69"/>
    </location>
</feature>
<dbReference type="AlphaFoldDB" id="A0A0U1P390"/>
<accession>A0A0U1P390</accession>
<name>A0A0U1P390_9BACI</name>
<reference evidence="3" key="1">
    <citation type="submission" date="2015-05" db="EMBL/GenBank/DDBJ databases">
        <authorList>
            <person name="Urmite Genomes"/>
        </authorList>
    </citation>
    <scope>NUCLEOTIDE SEQUENCE [LARGE SCALE GENOMIC DNA]</scope>
    <source>
        <strain evidence="3">LF1</strain>
    </source>
</reference>
<keyword evidence="1" id="KW-0472">Membrane</keyword>
<evidence type="ECO:0000256" key="1">
    <source>
        <dbReference type="SAM" id="Phobius"/>
    </source>
</evidence>
<keyword evidence="3" id="KW-1185">Reference proteome</keyword>
<proteinExistence type="predicted"/>
<keyword evidence="1" id="KW-0812">Transmembrane</keyword>
<feature type="transmembrane region" description="Helical" evidence="1">
    <location>
        <begin position="6"/>
        <end position="28"/>
    </location>
</feature>
<evidence type="ECO:0000313" key="2">
    <source>
        <dbReference type="EMBL" id="CRK84690.1"/>
    </source>
</evidence>
<keyword evidence="1" id="KW-1133">Transmembrane helix</keyword>
<feature type="transmembrane region" description="Helical" evidence="1">
    <location>
        <begin position="89"/>
        <end position="106"/>
    </location>
</feature>